<dbReference type="PANTHER" id="PTHR42760:SF133">
    <property type="entry name" value="3-OXOACYL-[ACYL-CARRIER-PROTEIN] REDUCTASE"/>
    <property type="match status" value="1"/>
</dbReference>
<name>A0A934MFT6_9HYPH</name>
<dbReference type="SUPFAM" id="SSF51735">
    <property type="entry name" value="NAD(P)-binding Rossmann-fold domains"/>
    <property type="match status" value="1"/>
</dbReference>
<evidence type="ECO:0000259" key="3">
    <source>
        <dbReference type="SMART" id="SM00822"/>
    </source>
</evidence>
<evidence type="ECO:0000313" key="4">
    <source>
        <dbReference type="EMBL" id="MBJ3775813.1"/>
    </source>
</evidence>
<comment type="similarity">
    <text evidence="1">Belongs to the short-chain dehydrogenases/reductases (SDR) family.</text>
</comment>
<proteinExistence type="inferred from homology"/>
<gene>
    <name evidence="4" type="ORF">JCR33_08960</name>
</gene>
<dbReference type="PRINTS" id="PR00081">
    <property type="entry name" value="GDHRDH"/>
</dbReference>
<dbReference type="InterPro" id="IPR036291">
    <property type="entry name" value="NAD(P)-bd_dom_sf"/>
</dbReference>
<dbReference type="GO" id="GO:0006633">
    <property type="term" value="P:fatty acid biosynthetic process"/>
    <property type="evidence" value="ECO:0007669"/>
    <property type="project" value="TreeGrafter"/>
</dbReference>
<dbReference type="EMBL" id="JAEKJA010000006">
    <property type="protein sequence ID" value="MBJ3775813.1"/>
    <property type="molecule type" value="Genomic_DNA"/>
</dbReference>
<dbReference type="FunFam" id="3.40.50.720:FF:000084">
    <property type="entry name" value="Short-chain dehydrogenase reductase"/>
    <property type="match status" value="1"/>
</dbReference>
<keyword evidence="2" id="KW-0560">Oxidoreductase</keyword>
<dbReference type="Proteomes" id="UP000609531">
    <property type="component" value="Unassembled WGS sequence"/>
</dbReference>
<dbReference type="PROSITE" id="PS00061">
    <property type="entry name" value="ADH_SHORT"/>
    <property type="match status" value="1"/>
</dbReference>
<protein>
    <submittedName>
        <fullName evidence="4">SDR family oxidoreductase</fullName>
    </submittedName>
</protein>
<dbReference type="PANTHER" id="PTHR42760">
    <property type="entry name" value="SHORT-CHAIN DEHYDROGENASES/REDUCTASES FAMILY MEMBER"/>
    <property type="match status" value="1"/>
</dbReference>
<sequence length="262" mass="27410">MRGLDGKVAIVTGGARGIGRAIAERLCAEGSKVMIADLDAAAGQKVARAIGSEDCIRATECDVAEKLDVRNLLAATRDAFGPIDVLVNNAGIVGGAEFLDLKEDDFDRVMAVNLKGAFILSQAVARHMVERVKAGETPGAIVNMSSVNAVFALPTQVAYSISKAGISQLTRVAALSLAPYGIRVNAVGPGSIMTDMLASVNKDAEARRVVMSRTPMRRIGAPEEIASIVAFLASEEASYMTGQTVFADGGRLPLNYTVPTEA</sequence>
<comment type="caution">
    <text evidence="4">The sequence shown here is derived from an EMBL/GenBank/DDBJ whole genome shotgun (WGS) entry which is preliminary data.</text>
</comment>
<dbReference type="SMART" id="SM00822">
    <property type="entry name" value="PKS_KR"/>
    <property type="match status" value="1"/>
</dbReference>
<dbReference type="PRINTS" id="PR00080">
    <property type="entry name" value="SDRFAMILY"/>
</dbReference>
<dbReference type="NCBIfam" id="NF005559">
    <property type="entry name" value="PRK07231.1"/>
    <property type="match status" value="1"/>
</dbReference>
<dbReference type="RefSeq" id="WP_198881710.1">
    <property type="nucleotide sequence ID" value="NZ_JAEKJA010000006.1"/>
</dbReference>
<feature type="domain" description="Ketoreductase" evidence="3">
    <location>
        <begin position="7"/>
        <end position="190"/>
    </location>
</feature>
<keyword evidence="5" id="KW-1185">Reference proteome</keyword>
<organism evidence="4 5">
    <name type="scientific">Acuticoccus mangrovi</name>
    <dbReference type="NCBI Taxonomy" id="2796142"/>
    <lineage>
        <taxon>Bacteria</taxon>
        <taxon>Pseudomonadati</taxon>
        <taxon>Pseudomonadota</taxon>
        <taxon>Alphaproteobacteria</taxon>
        <taxon>Hyphomicrobiales</taxon>
        <taxon>Amorphaceae</taxon>
        <taxon>Acuticoccus</taxon>
    </lineage>
</organism>
<dbReference type="AlphaFoldDB" id="A0A934MFT6"/>
<dbReference type="Pfam" id="PF13561">
    <property type="entry name" value="adh_short_C2"/>
    <property type="match status" value="1"/>
</dbReference>
<dbReference type="GO" id="GO:0016616">
    <property type="term" value="F:oxidoreductase activity, acting on the CH-OH group of donors, NAD or NADP as acceptor"/>
    <property type="evidence" value="ECO:0007669"/>
    <property type="project" value="TreeGrafter"/>
</dbReference>
<dbReference type="InterPro" id="IPR020904">
    <property type="entry name" value="Sc_DH/Rdtase_CS"/>
</dbReference>
<evidence type="ECO:0000256" key="1">
    <source>
        <dbReference type="ARBA" id="ARBA00006484"/>
    </source>
</evidence>
<evidence type="ECO:0000313" key="5">
    <source>
        <dbReference type="Proteomes" id="UP000609531"/>
    </source>
</evidence>
<dbReference type="InterPro" id="IPR002347">
    <property type="entry name" value="SDR_fam"/>
</dbReference>
<dbReference type="GO" id="GO:0048038">
    <property type="term" value="F:quinone binding"/>
    <property type="evidence" value="ECO:0007669"/>
    <property type="project" value="TreeGrafter"/>
</dbReference>
<evidence type="ECO:0000256" key="2">
    <source>
        <dbReference type="ARBA" id="ARBA00023002"/>
    </source>
</evidence>
<dbReference type="InterPro" id="IPR057326">
    <property type="entry name" value="KR_dom"/>
</dbReference>
<reference evidence="4" key="1">
    <citation type="submission" date="2020-12" db="EMBL/GenBank/DDBJ databases">
        <title>Bacterial taxonomy.</title>
        <authorList>
            <person name="Pan X."/>
        </authorList>
    </citation>
    <scope>NUCLEOTIDE SEQUENCE</scope>
    <source>
        <strain evidence="4">B2012</strain>
    </source>
</reference>
<accession>A0A934MFT6</accession>
<dbReference type="Gene3D" id="3.40.50.720">
    <property type="entry name" value="NAD(P)-binding Rossmann-like Domain"/>
    <property type="match status" value="1"/>
</dbReference>